<dbReference type="Pfam" id="PF03472">
    <property type="entry name" value="Autoind_bind"/>
    <property type="match status" value="1"/>
</dbReference>
<keyword evidence="2" id="KW-0238">DNA-binding</keyword>
<evidence type="ECO:0000256" key="1">
    <source>
        <dbReference type="ARBA" id="ARBA00023015"/>
    </source>
</evidence>
<dbReference type="Gene3D" id="3.30.450.80">
    <property type="entry name" value="Transcription factor LuxR-like, autoinducer-binding domain"/>
    <property type="match status" value="1"/>
</dbReference>
<dbReference type="PRINTS" id="PR00038">
    <property type="entry name" value="HTHLUXR"/>
</dbReference>
<keyword evidence="1" id="KW-0805">Transcription regulation</keyword>
<evidence type="ECO:0000256" key="2">
    <source>
        <dbReference type="ARBA" id="ARBA00023125"/>
    </source>
</evidence>
<dbReference type="SUPFAM" id="SSF75516">
    <property type="entry name" value="Pheromone-binding domain of LuxR-like quorum-sensing transcription factors"/>
    <property type="match status" value="1"/>
</dbReference>
<dbReference type="PANTHER" id="PTHR44688:SF16">
    <property type="entry name" value="DNA-BINDING TRANSCRIPTIONAL ACTIVATOR DEVR_DOSR"/>
    <property type="match status" value="1"/>
</dbReference>
<dbReference type="Pfam" id="PF00196">
    <property type="entry name" value="GerE"/>
    <property type="match status" value="1"/>
</dbReference>
<dbReference type="InterPro" id="IPR036693">
    <property type="entry name" value="TF_LuxR_autoind-bd_dom_sf"/>
</dbReference>
<keyword evidence="3" id="KW-0804">Transcription</keyword>
<gene>
    <name evidence="5" type="ORF">G4223_05090</name>
</gene>
<organism evidence="5 6">
    <name type="scientific">Magnetospirillum aberrantis SpK</name>
    <dbReference type="NCBI Taxonomy" id="908842"/>
    <lineage>
        <taxon>Bacteria</taxon>
        <taxon>Pseudomonadati</taxon>
        <taxon>Pseudomonadota</taxon>
        <taxon>Alphaproteobacteria</taxon>
        <taxon>Rhodospirillales</taxon>
        <taxon>Rhodospirillaceae</taxon>
        <taxon>Magnetospirillum</taxon>
    </lineage>
</organism>
<name>A0A7C9QSP9_9PROT</name>
<dbReference type="Proteomes" id="UP000480684">
    <property type="component" value="Unassembled WGS sequence"/>
</dbReference>
<evidence type="ECO:0000313" key="5">
    <source>
        <dbReference type="EMBL" id="NFV79482.1"/>
    </source>
</evidence>
<evidence type="ECO:0000259" key="4">
    <source>
        <dbReference type="PROSITE" id="PS50043"/>
    </source>
</evidence>
<dbReference type="CDD" id="cd06170">
    <property type="entry name" value="LuxR_C_like"/>
    <property type="match status" value="1"/>
</dbReference>
<dbReference type="InterPro" id="IPR016032">
    <property type="entry name" value="Sig_transdc_resp-reg_C-effctor"/>
</dbReference>
<dbReference type="GO" id="GO:0006355">
    <property type="term" value="P:regulation of DNA-templated transcription"/>
    <property type="evidence" value="ECO:0007669"/>
    <property type="project" value="InterPro"/>
</dbReference>
<accession>A0A7C9QSP9</accession>
<proteinExistence type="predicted"/>
<dbReference type="EMBL" id="JAAIYP010000030">
    <property type="protein sequence ID" value="NFV79482.1"/>
    <property type="molecule type" value="Genomic_DNA"/>
</dbReference>
<dbReference type="AlphaFoldDB" id="A0A7C9QSP9"/>
<keyword evidence="6" id="KW-1185">Reference proteome</keyword>
<reference evidence="5 6" key="1">
    <citation type="submission" date="2020-02" db="EMBL/GenBank/DDBJ databases">
        <authorList>
            <person name="Dziuba M."/>
            <person name="Kuznetsov B."/>
            <person name="Mardanov A."/>
            <person name="Ravin N."/>
            <person name="Grouzdev D."/>
        </authorList>
    </citation>
    <scope>NUCLEOTIDE SEQUENCE [LARGE SCALE GENOMIC DNA]</scope>
    <source>
        <strain evidence="5 6">SpK</strain>
    </source>
</reference>
<comment type="caution">
    <text evidence="5">The sequence shown here is derived from an EMBL/GenBank/DDBJ whole genome shotgun (WGS) entry which is preliminary data.</text>
</comment>
<protein>
    <submittedName>
        <fullName evidence="5">LuxR family transcriptional regulator</fullName>
    </submittedName>
</protein>
<dbReference type="PANTHER" id="PTHR44688">
    <property type="entry name" value="DNA-BINDING TRANSCRIPTIONAL ACTIVATOR DEVR_DOSR"/>
    <property type="match status" value="1"/>
</dbReference>
<dbReference type="PROSITE" id="PS50043">
    <property type="entry name" value="HTH_LUXR_2"/>
    <property type="match status" value="1"/>
</dbReference>
<dbReference type="GO" id="GO:0003677">
    <property type="term" value="F:DNA binding"/>
    <property type="evidence" value="ECO:0007669"/>
    <property type="project" value="UniProtKB-KW"/>
</dbReference>
<sequence length="241" mass="26449">MDALYDPVDALTQELSGVHDQEQRQAAFLRHAAAFGVSRYAYLNTTHPSDPFHVETNYPAAWAERYLAQNYMAVDAVPLEAARSPVPFRWSDALARPEYGAKSQLVFAEAAEFSIRDGFTVPVHSAAGLSIISVAIDDPDMFRPSAAARRHAVHLLAMHFHLACDRALGAGSAEPLPRLTPREREVLLWTAKGKTGWEIAQILNLAERTVVYHIENARTKLGASSRAQAVVVAVTLGLIRP</sequence>
<dbReference type="InterPro" id="IPR005143">
    <property type="entry name" value="TF_LuxR_autoind-bd_dom"/>
</dbReference>
<dbReference type="SUPFAM" id="SSF46894">
    <property type="entry name" value="C-terminal effector domain of the bipartite response regulators"/>
    <property type="match status" value="1"/>
</dbReference>
<evidence type="ECO:0000313" key="6">
    <source>
        <dbReference type="Proteomes" id="UP000480684"/>
    </source>
</evidence>
<evidence type="ECO:0000256" key="3">
    <source>
        <dbReference type="ARBA" id="ARBA00023163"/>
    </source>
</evidence>
<dbReference type="InterPro" id="IPR000792">
    <property type="entry name" value="Tscrpt_reg_LuxR_C"/>
</dbReference>
<dbReference type="Gene3D" id="1.10.10.10">
    <property type="entry name" value="Winged helix-like DNA-binding domain superfamily/Winged helix DNA-binding domain"/>
    <property type="match status" value="1"/>
</dbReference>
<dbReference type="SMART" id="SM00421">
    <property type="entry name" value="HTH_LUXR"/>
    <property type="match status" value="1"/>
</dbReference>
<feature type="domain" description="HTH luxR-type" evidence="4">
    <location>
        <begin position="172"/>
        <end position="237"/>
    </location>
</feature>
<dbReference type="RefSeq" id="WP_163675951.1">
    <property type="nucleotide sequence ID" value="NZ_JAAIYP010000030.1"/>
</dbReference>
<dbReference type="InterPro" id="IPR036388">
    <property type="entry name" value="WH-like_DNA-bd_sf"/>
</dbReference>